<comment type="caution">
    <text evidence="2">The sequence shown here is derived from an EMBL/GenBank/DDBJ whole genome shotgun (WGS) entry which is preliminary data.</text>
</comment>
<dbReference type="EMBL" id="SUMF01000010">
    <property type="protein sequence ID" value="TJZ73302.1"/>
    <property type="molecule type" value="Genomic_DNA"/>
</dbReference>
<dbReference type="Proteomes" id="UP000310016">
    <property type="component" value="Unassembled WGS sequence"/>
</dbReference>
<evidence type="ECO:0000313" key="3">
    <source>
        <dbReference type="Proteomes" id="UP000310016"/>
    </source>
</evidence>
<feature type="region of interest" description="Disordered" evidence="1">
    <location>
        <begin position="68"/>
        <end position="90"/>
    </location>
</feature>
<protein>
    <submittedName>
        <fullName evidence="2">Uncharacterized protein</fullName>
    </submittedName>
</protein>
<keyword evidence="3" id="KW-1185">Reference proteome</keyword>
<sequence>MKSSFNFCPFIFYGIAYFSSFSVMAMDVKLSDSKKVNARIHLRNIDPVDFCHFSIAFEMADMPRSFRRMMGTNKPSEAGPGKQRETPEEQ</sequence>
<dbReference type="RefSeq" id="WP_136773418.1">
    <property type="nucleotide sequence ID" value="NZ_CP156074.1"/>
</dbReference>
<accession>A0A4U0Q029</accession>
<evidence type="ECO:0000256" key="1">
    <source>
        <dbReference type="SAM" id="MobiDB-lite"/>
    </source>
</evidence>
<evidence type="ECO:0000313" key="2">
    <source>
        <dbReference type="EMBL" id="TJZ73302.1"/>
    </source>
</evidence>
<proteinExistence type="predicted"/>
<organism evidence="2 3">
    <name type="scientific">Chitiniphilus eburneus</name>
    <dbReference type="NCBI Taxonomy" id="2571148"/>
    <lineage>
        <taxon>Bacteria</taxon>
        <taxon>Pseudomonadati</taxon>
        <taxon>Pseudomonadota</taxon>
        <taxon>Betaproteobacteria</taxon>
        <taxon>Neisseriales</taxon>
        <taxon>Chitinibacteraceae</taxon>
        <taxon>Chitiniphilus</taxon>
    </lineage>
</organism>
<gene>
    <name evidence="2" type="ORF">FAZ21_10590</name>
</gene>
<dbReference type="AlphaFoldDB" id="A0A4U0Q029"/>
<name>A0A4U0Q029_9NEIS</name>
<reference evidence="2 3" key="1">
    <citation type="submission" date="2019-04" db="EMBL/GenBank/DDBJ databases">
        <title>Chitiniphilus eburnea sp. nov., a novel chitinolytic bacterium isolated from aquaculture sludge.</title>
        <authorList>
            <person name="Sheng M."/>
        </authorList>
    </citation>
    <scope>NUCLEOTIDE SEQUENCE [LARGE SCALE GENOMIC DNA]</scope>
    <source>
        <strain evidence="2 3">HX-2-15</strain>
    </source>
</reference>